<evidence type="ECO:0000256" key="10">
    <source>
        <dbReference type="ARBA" id="ARBA00022842"/>
    </source>
</evidence>
<dbReference type="Gene3D" id="3.90.79.10">
    <property type="entry name" value="Nucleoside Triphosphate Pyrophosphohydrolase"/>
    <property type="match status" value="1"/>
</dbReference>
<dbReference type="UniPathway" id="UPA00059">
    <property type="reaction ID" value="UER00104"/>
</dbReference>
<keyword evidence="9" id="KW-1207">Sterol metabolism</keyword>
<evidence type="ECO:0000256" key="11">
    <source>
        <dbReference type="ARBA" id="ARBA00022955"/>
    </source>
</evidence>
<keyword evidence="9" id="KW-0152">Cholesterol biosynthesis</keyword>
<dbReference type="GO" id="GO:0006695">
    <property type="term" value="P:cholesterol biosynthetic process"/>
    <property type="evidence" value="ECO:0007669"/>
    <property type="project" value="UniProtKB-KW"/>
</dbReference>
<evidence type="ECO:0000256" key="4">
    <source>
        <dbReference type="ARBA" id="ARBA00004826"/>
    </source>
</evidence>
<reference evidence="16" key="1">
    <citation type="submission" date="2021-10" db="EMBL/GenBank/DDBJ databases">
        <authorList>
            <person name="Khan F."/>
            <person name="Kim Y."/>
            <person name="Roy M.C."/>
        </authorList>
    </citation>
    <scope>NUCLEOTIDE SEQUENCE</scope>
</reference>
<dbReference type="CDD" id="cd02885">
    <property type="entry name" value="NUDIX_IPP_Isomerase"/>
    <property type="match status" value="1"/>
</dbReference>
<evidence type="ECO:0000256" key="6">
    <source>
        <dbReference type="ARBA" id="ARBA00012057"/>
    </source>
</evidence>
<dbReference type="GO" id="GO:0046872">
    <property type="term" value="F:metal ion binding"/>
    <property type="evidence" value="ECO:0007669"/>
    <property type="project" value="UniProtKB-KW"/>
</dbReference>
<keyword evidence="8" id="KW-0479">Metal-binding</keyword>
<dbReference type="PIRSF" id="PIRSF018427">
    <property type="entry name" value="Isopntndiph_ism"/>
    <property type="match status" value="1"/>
</dbReference>
<dbReference type="GO" id="GO:0009240">
    <property type="term" value="P:isopentenyl diphosphate biosynthetic process"/>
    <property type="evidence" value="ECO:0007669"/>
    <property type="project" value="TreeGrafter"/>
</dbReference>
<dbReference type="PROSITE" id="PS51462">
    <property type="entry name" value="NUDIX"/>
    <property type="match status" value="1"/>
</dbReference>
<comment type="cofactor">
    <cofactor evidence="2">
        <name>Mg(2+)</name>
        <dbReference type="ChEBI" id="CHEBI:18420"/>
    </cofactor>
</comment>
<keyword evidence="9" id="KW-0753">Steroid metabolism</keyword>
<accession>A0A6J1SMH1</accession>
<evidence type="ECO:0000313" key="16">
    <source>
        <dbReference type="EMBL" id="UYW66170.1"/>
    </source>
</evidence>
<dbReference type="RefSeq" id="XP_026280520.1">
    <property type="nucleotide sequence ID" value="XM_026424735.2"/>
</dbReference>
<keyword evidence="11" id="KW-0752">Steroid biosynthesis</keyword>
<keyword evidence="9" id="KW-0756">Sterol biosynthesis</keyword>
<evidence type="ECO:0000256" key="7">
    <source>
        <dbReference type="ARBA" id="ARBA00022516"/>
    </source>
</evidence>
<dbReference type="InterPro" id="IPR011876">
    <property type="entry name" value="IsopentenylPP_isomerase_typ1"/>
</dbReference>
<dbReference type="SUPFAM" id="SSF55811">
    <property type="entry name" value="Nudix"/>
    <property type="match status" value="1"/>
</dbReference>
<comment type="function">
    <text evidence="3">Catalyzes the 1,3-allylic rearrangement of the homoallylic substrate isopentenyl (IPP) to its highly electrophilic allylic isomer, dimethylallyl diphosphate (DMAPP).</text>
</comment>
<organism evidence="17 18">
    <name type="scientific">Frankliniella occidentalis</name>
    <name type="common">Western flower thrips</name>
    <name type="synonym">Euthrips occidentalis</name>
    <dbReference type="NCBI Taxonomy" id="133901"/>
    <lineage>
        <taxon>Eukaryota</taxon>
        <taxon>Metazoa</taxon>
        <taxon>Ecdysozoa</taxon>
        <taxon>Arthropoda</taxon>
        <taxon>Hexapoda</taxon>
        <taxon>Insecta</taxon>
        <taxon>Pterygota</taxon>
        <taxon>Neoptera</taxon>
        <taxon>Paraneoptera</taxon>
        <taxon>Thysanoptera</taxon>
        <taxon>Terebrantia</taxon>
        <taxon>Thripoidea</taxon>
        <taxon>Thripidae</taxon>
        <taxon>Frankliniella</taxon>
    </lineage>
</organism>
<evidence type="ECO:0000256" key="5">
    <source>
        <dbReference type="ARBA" id="ARBA00007579"/>
    </source>
</evidence>
<evidence type="ECO:0000256" key="8">
    <source>
        <dbReference type="ARBA" id="ARBA00022723"/>
    </source>
</evidence>
<keyword evidence="12" id="KW-0443">Lipid metabolism</keyword>
<dbReference type="Proteomes" id="UP000504606">
    <property type="component" value="Unplaced"/>
</dbReference>
<proteinExistence type="evidence at transcript level"/>
<dbReference type="KEGG" id="foc:113207953"/>
<evidence type="ECO:0000256" key="2">
    <source>
        <dbReference type="ARBA" id="ARBA00001946"/>
    </source>
</evidence>
<evidence type="ECO:0000313" key="17">
    <source>
        <dbReference type="Proteomes" id="UP000504606"/>
    </source>
</evidence>
<dbReference type="EC" id="5.3.3.2" evidence="6"/>
<gene>
    <name evidence="18" type="primary">LOC113207953</name>
</gene>
<dbReference type="NCBIfam" id="TIGR02150">
    <property type="entry name" value="IPP_isom_1"/>
    <property type="match status" value="1"/>
</dbReference>
<dbReference type="GO" id="GO:0050992">
    <property type="term" value="P:dimethylallyl diphosphate biosynthetic process"/>
    <property type="evidence" value="ECO:0007669"/>
    <property type="project" value="UniProtKB-UniPathway"/>
</dbReference>
<evidence type="ECO:0000256" key="14">
    <source>
        <dbReference type="ARBA" id="ARBA00023235"/>
    </source>
</evidence>
<dbReference type="EMBL" id="OK356889">
    <property type="protein sequence ID" value="UYW66170.1"/>
    <property type="molecule type" value="mRNA"/>
</dbReference>
<dbReference type="FunFam" id="3.90.79.10:FF:000012">
    <property type="entry name" value="Isopentenyl-diphosphate Delta-isomerase 1"/>
    <property type="match status" value="1"/>
</dbReference>
<dbReference type="GO" id="GO:0004452">
    <property type="term" value="F:isopentenyl-diphosphate delta-isomerase activity"/>
    <property type="evidence" value="ECO:0007669"/>
    <property type="project" value="UniProtKB-EC"/>
</dbReference>
<dbReference type="GO" id="GO:0005737">
    <property type="term" value="C:cytoplasm"/>
    <property type="evidence" value="ECO:0007669"/>
    <property type="project" value="TreeGrafter"/>
</dbReference>
<keyword evidence="10" id="KW-0460">Magnesium</keyword>
<evidence type="ECO:0000256" key="13">
    <source>
        <dbReference type="ARBA" id="ARBA00023229"/>
    </source>
</evidence>
<feature type="domain" description="Nudix hydrolase" evidence="15">
    <location>
        <begin position="79"/>
        <end position="227"/>
    </location>
</feature>
<evidence type="ECO:0000259" key="15">
    <source>
        <dbReference type="PROSITE" id="PS51462"/>
    </source>
</evidence>
<protein>
    <recommendedName>
        <fullName evidence="6">isopentenyl-diphosphate Delta-isomerase</fullName>
        <ecNumber evidence="6">5.3.3.2</ecNumber>
    </recommendedName>
</protein>
<evidence type="ECO:0000256" key="9">
    <source>
        <dbReference type="ARBA" id="ARBA00022778"/>
    </source>
</evidence>
<dbReference type="InterPro" id="IPR015797">
    <property type="entry name" value="NUDIX_hydrolase-like_dom_sf"/>
</dbReference>
<comment type="pathway">
    <text evidence="4">Isoprenoid biosynthesis; dimethylallyl diphosphate biosynthesis; dimethylallyl diphosphate from isopentenyl diphosphate: step 1/1.</text>
</comment>
<evidence type="ECO:0000313" key="18">
    <source>
        <dbReference type="RefSeq" id="XP_026280520.1"/>
    </source>
</evidence>
<keyword evidence="13" id="KW-0414">Isoprene biosynthesis</keyword>
<keyword evidence="7" id="KW-0444">Lipid biosynthesis</keyword>
<keyword evidence="9" id="KW-0153">Cholesterol metabolism</keyword>
<name>A0A6J1SMH1_FRAOC</name>
<keyword evidence="14 16" id="KW-0413">Isomerase</keyword>
<dbReference type="Pfam" id="PF00293">
    <property type="entry name" value="NUDIX"/>
    <property type="match status" value="1"/>
</dbReference>
<evidence type="ECO:0000256" key="12">
    <source>
        <dbReference type="ARBA" id="ARBA00023098"/>
    </source>
</evidence>
<comment type="similarity">
    <text evidence="5">Belongs to the IPP isomerase type 1 family.</text>
</comment>
<dbReference type="PANTHER" id="PTHR10885">
    <property type="entry name" value="ISOPENTENYL-DIPHOSPHATE DELTA-ISOMERASE"/>
    <property type="match status" value="1"/>
</dbReference>
<evidence type="ECO:0000256" key="3">
    <source>
        <dbReference type="ARBA" id="ARBA00003951"/>
    </source>
</evidence>
<comment type="catalytic activity">
    <reaction evidence="1">
        <text>isopentenyl diphosphate = dimethylallyl diphosphate</text>
        <dbReference type="Rhea" id="RHEA:23284"/>
        <dbReference type="ChEBI" id="CHEBI:57623"/>
        <dbReference type="ChEBI" id="CHEBI:128769"/>
        <dbReference type="EC" id="5.3.3.2"/>
    </reaction>
</comment>
<dbReference type="AlphaFoldDB" id="A0A6J1SMH1"/>
<reference evidence="18" key="2">
    <citation type="submission" date="2025-04" db="UniProtKB">
        <authorList>
            <consortium name="RefSeq"/>
        </authorList>
    </citation>
    <scope>IDENTIFICATION</scope>
    <source>
        <tissue evidence="18">Whole organism</tissue>
    </source>
</reference>
<dbReference type="GeneID" id="113207953"/>
<dbReference type="OrthoDB" id="510307at2759"/>
<dbReference type="InterPro" id="IPR000086">
    <property type="entry name" value="NUDIX_hydrolase_dom"/>
</dbReference>
<dbReference type="PANTHER" id="PTHR10885:SF0">
    <property type="entry name" value="ISOPENTENYL-DIPHOSPHATE DELTA-ISOMERASE"/>
    <property type="match status" value="1"/>
</dbReference>
<evidence type="ECO:0000256" key="1">
    <source>
        <dbReference type="ARBA" id="ARBA00000374"/>
    </source>
</evidence>
<keyword evidence="17" id="KW-1185">Reference proteome</keyword>
<sequence length="256" mass="29243">MSFLGSSLSGSMLALGKSTLQQTLSRLLSTAASGKFQKMSPLQDNLPEDQCILVDEHDTVTGAECKSKVHTVNADGQLLLHRAFSVFLFNSKGDLLLQKRASCKVTYPDYYTNTCCSHPLATISNECIEKDALGIRHAAQRRLQIELGIPPEQAKPEEFKYLTRIHYKDSGDGKFGEHEIDYILFLQKDVTYNLNPDEVSEVKYVKREDFKNFLSDVKEPITPWFALIAKNQLPTWWDNLHQLEKFYDHGKIYRYT</sequence>
<dbReference type="CTD" id="42526"/>